<evidence type="ECO:0000256" key="1">
    <source>
        <dbReference type="ARBA" id="ARBA00004651"/>
    </source>
</evidence>
<dbReference type="RefSeq" id="WP_180044747.1">
    <property type="nucleotide sequence ID" value="NZ_CP048659.1"/>
</dbReference>
<feature type="transmembrane region" description="Helical" evidence="7">
    <location>
        <begin position="304"/>
        <end position="326"/>
    </location>
</feature>
<name>A0A7S7AGS4_9GAMM</name>
<keyword evidence="4 7" id="KW-0812">Transmembrane</keyword>
<evidence type="ECO:0000256" key="5">
    <source>
        <dbReference type="ARBA" id="ARBA00022989"/>
    </source>
</evidence>
<feature type="transmembrane region" description="Helical" evidence="7">
    <location>
        <begin position="382"/>
        <end position="402"/>
    </location>
</feature>
<feature type="transmembrane region" description="Helical" evidence="7">
    <location>
        <begin position="332"/>
        <end position="352"/>
    </location>
</feature>
<keyword evidence="5 7" id="KW-1133">Transmembrane helix</keyword>
<evidence type="ECO:0000256" key="7">
    <source>
        <dbReference type="SAM" id="Phobius"/>
    </source>
</evidence>
<proteinExistence type="inferred from homology"/>
<feature type="transmembrane region" description="Helical" evidence="7">
    <location>
        <begin position="55"/>
        <end position="77"/>
    </location>
</feature>
<keyword evidence="6 7" id="KW-0472">Membrane</keyword>
<comment type="subcellular location">
    <subcellularLocation>
        <location evidence="1">Cell membrane</location>
        <topology evidence="1">Multi-pass membrane protein</topology>
    </subcellularLocation>
</comment>
<dbReference type="GO" id="GO:0015109">
    <property type="term" value="F:chromate transmembrane transporter activity"/>
    <property type="evidence" value="ECO:0007669"/>
    <property type="project" value="InterPro"/>
</dbReference>
<accession>A0A7S7AGS4</accession>
<feature type="transmembrane region" description="Helical" evidence="7">
    <location>
        <begin position="84"/>
        <end position="110"/>
    </location>
</feature>
<evidence type="ECO:0000256" key="4">
    <source>
        <dbReference type="ARBA" id="ARBA00022692"/>
    </source>
</evidence>
<dbReference type="PANTHER" id="PTHR33567:SF3">
    <property type="entry name" value="CHROMATE ION TRANSPORTER (EUROFUNG)"/>
    <property type="match status" value="1"/>
</dbReference>
<feature type="transmembrane region" description="Helical" evidence="7">
    <location>
        <begin position="116"/>
        <end position="137"/>
    </location>
</feature>
<feature type="transmembrane region" description="Helical" evidence="7">
    <location>
        <begin position="272"/>
        <end position="292"/>
    </location>
</feature>
<gene>
    <name evidence="8" type="primary">chrA</name>
    <name evidence="8" type="ORF">G0028_06840</name>
</gene>
<feature type="transmembrane region" description="Helical" evidence="7">
    <location>
        <begin position="202"/>
        <end position="222"/>
    </location>
</feature>
<dbReference type="NCBIfam" id="TIGR00937">
    <property type="entry name" value="2A51"/>
    <property type="match status" value="1"/>
</dbReference>
<feature type="transmembrane region" description="Helical" evidence="7">
    <location>
        <begin position="149"/>
        <end position="182"/>
    </location>
</feature>
<evidence type="ECO:0000313" key="8">
    <source>
        <dbReference type="EMBL" id="QOW45635.1"/>
    </source>
</evidence>
<evidence type="ECO:0000256" key="6">
    <source>
        <dbReference type="ARBA" id="ARBA00023136"/>
    </source>
</evidence>
<dbReference type="Proteomes" id="UP000593966">
    <property type="component" value="Chromosome"/>
</dbReference>
<dbReference type="InterPro" id="IPR014047">
    <property type="entry name" value="Chr_Tranpt_l_chain"/>
</dbReference>
<evidence type="ECO:0000313" key="9">
    <source>
        <dbReference type="Proteomes" id="UP000593966"/>
    </source>
</evidence>
<protein>
    <submittedName>
        <fullName evidence="8">Chromate efflux transporter</fullName>
    </submittedName>
</protein>
<dbReference type="EMBL" id="CP048659">
    <property type="protein sequence ID" value="QOW45635.1"/>
    <property type="molecule type" value="Genomic_DNA"/>
</dbReference>
<comment type="similarity">
    <text evidence="2">Belongs to the chromate ion transporter (CHR) (TC 2.A.51) family.</text>
</comment>
<dbReference type="Pfam" id="PF02417">
    <property type="entry name" value="Chromate_transp"/>
    <property type="match status" value="2"/>
</dbReference>
<evidence type="ECO:0000256" key="3">
    <source>
        <dbReference type="ARBA" id="ARBA00022475"/>
    </source>
</evidence>
<keyword evidence="3" id="KW-1003">Cell membrane</keyword>
<feature type="transmembrane region" description="Helical" evidence="7">
    <location>
        <begin position="12"/>
        <end position="35"/>
    </location>
</feature>
<organism evidence="8 9">
    <name type="scientific">Acinetobacter piscicola</name>
    <dbReference type="NCBI Taxonomy" id="2006115"/>
    <lineage>
        <taxon>Bacteria</taxon>
        <taxon>Pseudomonadati</taxon>
        <taxon>Pseudomonadota</taxon>
        <taxon>Gammaproteobacteria</taxon>
        <taxon>Moraxellales</taxon>
        <taxon>Moraxellaceae</taxon>
        <taxon>Acinetobacter</taxon>
    </lineage>
</organism>
<dbReference type="PIRSF" id="PIRSF004810">
    <property type="entry name" value="ChrA"/>
    <property type="match status" value="1"/>
</dbReference>
<keyword evidence="9" id="KW-1185">Reference proteome</keyword>
<dbReference type="GO" id="GO:0005886">
    <property type="term" value="C:plasma membrane"/>
    <property type="evidence" value="ECO:0007669"/>
    <property type="project" value="UniProtKB-SubCell"/>
</dbReference>
<dbReference type="AlphaFoldDB" id="A0A7S7AGS4"/>
<sequence length="403" mass="45406">MIALTQKKFSNFYIFITFLKLGCIAFGGPAAHIVLFHNFLIKRSSWLDEQEYFKVLALAQIIPGPTSSQVGIAIGYFKNGYSGAFCAWLGFTLPSAILMTCAAVLGQYFFNSLNQHFFHVIQLIVLAVVIFAFWQMLRSLCQYFWQYLLMLFAMIFIYVVPVSANQIIVILIAAIVGLFLAKAKDPQHDVENNSISFKATKAYMWLIVFIVPFLLFPILNHLSPSLFLQAFEGFYRSASLVFGGGHIILPMLHQDFVATDLVANESFDLGYAIVQLMPGPLFSFASYLGALLPFTSSVVVNASLATLMIYIPSFLLIFATLPYWSWFMQQQTIYKAIQGIHAAVVGLLLCLIVQMTEKYIVQWVDLLFVITLIALLKSKLPIWLTLIGSFSTYYFYLNSVVIS</sequence>
<reference evidence="8 9" key="1">
    <citation type="submission" date="2020-02" db="EMBL/GenBank/DDBJ databases">
        <title>Tigecycline-resistant Acinetobacter species from pigs and migratory birds.</title>
        <authorList>
            <person name="Chen C."/>
            <person name="Sun J."/>
            <person name="Liao X.-P."/>
            <person name="Liu Y.-H."/>
        </authorList>
    </citation>
    <scope>NUCLEOTIDE SEQUENCE [LARGE SCALE GENOMIC DNA]</scope>
    <source>
        <strain evidence="8 9">YH12207_T</strain>
    </source>
</reference>
<evidence type="ECO:0000256" key="2">
    <source>
        <dbReference type="ARBA" id="ARBA00005262"/>
    </source>
</evidence>
<dbReference type="PANTHER" id="PTHR33567">
    <property type="entry name" value="CHROMATE ION TRANSPORTER (EUROFUNG)"/>
    <property type="match status" value="1"/>
</dbReference>
<feature type="transmembrane region" description="Helical" evidence="7">
    <location>
        <begin position="359"/>
        <end position="376"/>
    </location>
</feature>
<dbReference type="InterPro" id="IPR003370">
    <property type="entry name" value="Chromate_transpt"/>
</dbReference>